<dbReference type="InterPro" id="IPR008922">
    <property type="entry name" value="Di-copper_centre_dom_sf"/>
</dbReference>
<dbReference type="EMBL" id="JAQMWT010000317">
    <property type="protein sequence ID" value="KAJ8605154.1"/>
    <property type="molecule type" value="Genomic_DNA"/>
</dbReference>
<evidence type="ECO:0000256" key="2">
    <source>
        <dbReference type="ARBA" id="ARBA00023008"/>
    </source>
</evidence>
<sequence length="661" mass="75615">MSRVVVARGLQWSGVVVSLTCFYFGMYDAGFGGVLPALAETWSSSSSSSPPTHPDQSLGASIAMALQDEQNELPNMIQEFFAQRPIDQDASTHVLRMSQDKEAASKVDIKVVNSYTASSPTESGVKYGYPWKYLAEPYRPSRLIVVGSREDAWYKWVVDGHTQGYGSVVDVVWTSVGWKNVALVERANGTTTCLLAANIMVKYTRREIRSLSDLDRETFFQAAMVLQRVPTEVGIRLYGKKYRSKDYFNRIHLYFGGTKDCDHWHQGAGFVTSHVAFTLEFEQALQSVYPSLSIPYWDFTIESTFYEPRTWRSSPIFADDWFGAASPQNDLHVVTKGRWSFVRSMTQAATFSDVHNSYGVLRAPWNNDPTPFMTRHDKIYGYENNMKPSGCKEYAVAIKKTKWMSMSRQLNSAAHGHIHETMGGSWNHFYADDNNNRVDPAVLTFAHEIQALSKELWRAGYIECPDACSMDTPWQECQCQCTAESLRGKAAYEILDDAGVLSAVQYYDHEGHLIEKWRNDNGTVYYTLPGYSDDQSHRIYDQLLRVLCTPGHIGDMYQATSTNDMTFWVLHPTVDRLWHFKRLGDLSDYDETWEPYHTCYNHNPTDFQPFKSLFDNDNTFYTNAQLYNLLSPSDAVLPYTYDHFKWPHCSLVGHEIRNHDY</sequence>
<dbReference type="AlphaFoldDB" id="A0AAD7UGQ8"/>
<dbReference type="PANTHER" id="PTHR11474:SF126">
    <property type="entry name" value="TYROSINASE-LIKE PROTEIN TYR-1-RELATED"/>
    <property type="match status" value="1"/>
</dbReference>
<evidence type="ECO:0000313" key="4">
    <source>
        <dbReference type="EMBL" id="KAJ8605154.1"/>
    </source>
</evidence>
<proteinExistence type="predicted"/>
<feature type="domain" description="Tyrosinase copper-binding" evidence="3">
    <location>
        <begin position="246"/>
        <end position="428"/>
    </location>
</feature>
<protein>
    <recommendedName>
        <fullName evidence="3">Tyrosinase copper-binding domain-containing protein</fullName>
    </recommendedName>
</protein>
<evidence type="ECO:0000313" key="5">
    <source>
        <dbReference type="Proteomes" id="UP001230188"/>
    </source>
</evidence>
<dbReference type="SUPFAM" id="SSF48056">
    <property type="entry name" value="Di-copper centre-containing domain"/>
    <property type="match status" value="2"/>
</dbReference>
<keyword evidence="2" id="KW-0186">Copper</keyword>
<organism evidence="4 5">
    <name type="scientific">Chrysophaeum taylorii</name>
    <dbReference type="NCBI Taxonomy" id="2483200"/>
    <lineage>
        <taxon>Eukaryota</taxon>
        <taxon>Sar</taxon>
        <taxon>Stramenopiles</taxon>
        <taxon>Ochrophyta</taxon>
        <taxon>Pelagophyceae</taxon>
        <taxon>Pelagomonadales</taxon>
        <taxon>Pelagomonadaceae</taxon>
        <taxon>Chrysophaeum</taxon>
    </lineage>
</organism>
<comment type="caution">
    <text evidence="4">The sequence shown here is derived from an EMBL/GenBank/DDBJ whole genome shotgun (WGS) entry which is preliminary data.</text>
</comment>
<dbReference type="GO" id="GO:0016491">
    <property type="term" value="F:oxidoreductase activity"/>
    <property type="evidence" value="ECO:0007669"/>
    <property type="project" value="InterPro"/>
</dbReference>
<dbReference type="Gene3D" id="1.10.1280.10">
    <property type="entry name" value="Di-copper center containing domain from catechol oxidase"/>
    <property type="match status" value="1"/>
</dbReference>
<name>A0AAD7UGQ8_9STRA</name>
<dbReference type="Proteomes" id="UP001230188">
    <property type="component" value="Unassembled WGS sequence"/>
</dbReference>
<evidence type="ECO:0000256" key="1">
    <source>
        <dbReference type="ARBA" id="ARBA00022723"/>
    </source>
</evidence>
<dbReference type="InterPro" id="IPR050316">
    <property type="entry name" value="Tyrosinase/Hemocyanin"/>
</dbReference>
<dbReference type="Pfam" id="PF00264">
    <property type="entry name" value="Tyrosinase"/>
    <property type="match status" value="1"/>
</dbReference>
<gene>
    <name evidence="4" type="ORF">CTAYLR_000502</name>
</gene>
<evidence type="ECO:0000259" key="3">
    <source>
        <dbReference type="Pfam" id="PF00264"/>
    </source>
</evidence>
<keyword evidence="1" id="KW-0479">Metal-binding</keyword>
<dbReference type="GO" id="GO:0046872">
    <property type="term" value="F:metal ion binding"/>
    <property type="evidence" value="ECO:0007669"/>
    <property type="project" value="UniProtKB-KW"/>
</dbReference>
<reference evidence="4" key="1">
    <citation type="submission" date="2023-01" db="EMBL/GenBank/DDBJ databases">
        <title>Metagenome sequencing of chrysophaentin producing Chrysophaeum taylorii.</title>
        <authorList>
            <person name="Davison J."/>
            <person name="Bewley C."/>
        </authorList>
    </citation>
    <scope>NUCLEOTIDE SEQUENCE</scope>
    <source>
        <strain evidence="4">NIES-1699</strain>
    </source>
</reference>
<dbReference type="InterPro" id="IPR002227">
    <property type="entry name" value="Tyrosinase_Cu-bd"/>
</dbReference>
<accession>A0AAD7UGQ8</accession>
<dbReference type="PANTHER" id="PTHR11474">
    <property type="entry name" value="TYROSINASE FAMILY MEMBER"/>
    <property type="match status" value="1"/>
</dbReference>
<keyword evidence="5" id="KW-1185">Reference proteome</keyword>